<reference evidence="3 4" key="1">
    <citation type="submission" date="2018-10" db="EMBL/GenBank/DDBJ databases">
        <title>Isolation, diversity and antifungal activity of actinobacteria from wheat.</title>
        <authorList>
            <person name="Han C."/>
        </authorList>
    </citation>
    <scope>NUCLEOTIDE SEQUENCE [LARGE SCALE GENOMIC DNA]</scope>
    <source>
        <strain evidence="3 4">NEAU-YY642</strain>
    </source>
</reference>
<feature type="region of interest" description="Disordered" evidence="1">
    <location>
        <begin position="1"/>
        <end position="32"/>
    </location>
</feature>
<feature type="transmembrane region" description="Helical" evidence="2">
    <location>
        <begin position="99"/>
        <end position="118"/>
    </location>
</feature>
<keyword evidence="2" id="KW-1133">Transmembrane helix</keyword>
<comment type="caution">
    <text evidence="3">The sequence shown here is derived from an EMBL/GenBank/DDBJ whole genome shotgun (WGS) entry which is preliminary data.</text>
</comment>
<evidence type="ECO:0000313" key="4">
    <source>
        <dbReference type="Proteomes" id="UP000278673"/>
    </source>
</evidence>
<feature type="transmembrane region" description="Helical" evidence="2">
    <location>
        <begin position="169"/>
        <end position="187"/>
    </location>
</feature>
<accession>A0A3M2M7P6</accession>
<dbReference type="EMBL" id="RFFJ01000006">
    <property type="protein sequence ID" value="RMI45626.1"/>
    <property type="molecule type" value="Genomic_DNA"/>
</dbReference>
<sequence length="258" mass="26604">MDTEHTIDNAQGMTLPTPPQPPHPAQGAHAPPASAPLDSLALLIALIGLITLIVGSSTTSWIALRFDEGQSELTLNEVARLLPSAERGSALGGFAHAYLQYWSAPTALVAALASLGAAWPRPGHAPRRALGRLATVACLFGIVATVLLAASLNGLGVREGYWSECRVLAGPWVAVVGLALMLAGVRLSQRPGRTARNEPARPEATRDAFAAPAGLDAGATGPSWAEVTQAPEPLGETPVQATRVPSCQTAETSGTPGR</sequence>
<feature type="region of interest" description="Disordered" evidence="1">
    <location>
        <begin position="191"/>
        <end position="258"/>
    </location>
</feature>
<feature type="compositionally biased region" description="Polar residues" evidence="1">
    <location>
        <begin position="239"/>
        <end position="258"/>
    </location>
</feature>
<dbReference type="Proteomes" id="UP000278673">
    <property type="component" value="Unassembled WGS sequence"/>
</dbReference>
<evidence type="ECO:0000256" key="1">
    <source>
        <dbReference type="SAM" id="MobiDB-lite"/>
    </source>
</evidence>
<name>A0A3M2M7P6_9ACTN</name>
<feature type="transmembrane region" description="Helical" evidence="2">
    <location>
        <begin position="40"/>
        <end position="64"/>
    </location>
</feature>
<organism evidence="3 4">
    <name type="scientific">Streptomyces triticirhizae</name>
    <dbReference type="NCBI Taxonomy" id="2483353"/>
    <lineage>
        <taxon>Bacteria</taxon>
        <taxon>Bacillati</taxon>
        <taxon>Actinomycetota</taxon>
        <taxon>Actinomycetes</taxon>
        <taxon>Kitasatosporales</taxon>
        <taxon>Streptomycetaceae</taxon>
        <taxon>Streptomyces</taxon>
    </lineage>
</organism>
<keyword evidence="4" id="KW-1185">Reference proteome</keyword>
<keyword evidence="2" id="KW-0472">Membrane</keyword>
<feature type="compositionally biased region" description="Low complexity" evidence="1">
    <location>
        <begin position="208"/>
        <end position="221"/>
    </location>
</feature>
<dbReference type="AlphaFoldDB" id="A0A3M2M7P6"/>
<feature type="compositionally biased region" description="Basic and acidic residues" evidence="1">
    <location>
        <begin position="195"/>
        <end position="206"/>
    </location>
</feature>
<gene>
    <name evidence="3" type="ORF">EBN88_02585</name>
</gene>
<keyword evidence="2" id="KW-0812">Transmembrane</keyword>
<evidence type="ECO:0000256" key="2">
    <source>
        <dbReference type="SAM" id="Phobius"/>
    </source>
</evidence>
<protein>
    <submittedName>
        <fullName evidence="3">Uncharacterized protein</fullName>
    </submittedName>
</protein>
<proteinExistence type="predicted"/>
<feature type="transmembrane region" description="Helical" evidence="2">
    <location>
        <begin position="130"/>
        <end position="149"/>
    </location>
</feature>
<evidence type="ECO:0000313" key="3">
    <source>
        <dbReference type="EMBL" id="RMI45626.1"/>
    </source>
</evidence>